<name>A0A9N9DRS6_9GLOM</name>
<dbReference type="EMBL" id="CAJVPY010005554">
    <property type="protein sequence ID" value="CAG8645651.1"/>
    <property type="molecule type" value="Genomic_DNA"/>
</dbReference>
<evidence type="ECO:0000313" key="2">
    <source>
        <dbReference type="Proteomes" id="UP000789405"/>
    </source>
</evidence>
<accession>A0A9N9DRS6</accession>
<evidence type="ECO:0000313" key="1">
    <source>
        <dbReference type="EMBL" id="CAG8645651.1"/>
    </source>
</evidence>
<reference evidence="1" key="1">
    <citation type="submission" date="2021-06" db="EMBL/GenBank/DDBJ databases">
        <authorList>
            <person name="Kallberg Y."/>
            <person name="Tangrot J."/>
            <person name="Rosling A."/>
        </authorList>
    </citation>
    <scope>NUCLEOTIDE SEQUENCE</scope>
    <source>
        <strain evidence="1">MA453B</strain>
    </source>
</reference>
<dbReference type="AlphaFoldDB" id="A0A9N9DRS6"/>
<gene>
    <name evidence="1" type="ORF">DERYTH_LOCUS9900</name>
</gene>
<feature type="non-terminal residue" evidence="1">
    <location>
        <position position="188"/>
    </location>
</feature>
<dbReference type="OrthoDB" id="197510at2759"/>
<dbReference type="Proteomes" id="UP000789405">
    <property type="component" value="Unassembled WGS sequence"/>
</dbReference>
<proteinExistence type="predicted"/>
<keyword evidence="2" id="KW-1185">Reference proteome</keyword>
<organism evidence="1 2">
    <name type="scientific">Dentiscutata erythropus</name>
    <dbReference type="NCBI Taxonomy" id="1348616"/>
    <lineage>
        <taxon>Eukaryota</taxon>
        <taxon>Fungi</taxon>
        <taxon>Fungi incertae sedis</taxon>
        <taxon>Mucoromycota</taxon>
        <taxon>Glomeromycotina</taxon>
        <taxon>Glomeromycetes</taxon>
        <taxon>Diversisporales</taxon>
        <taxon>Gigasporaceae</taxon>
        <taxon>Dentiscutata</taxon>
    </lineage>
</organism>
<protein>
    <submittedName>
        <fullName evidence="1">11423_t:CDS:1</fullName>
    </submittedName>
</protein>
<comment type="caution">
    <text evidence="1">The sequence shown here is derived from an EMBL/GenBank/DDBJ whole genome shotgun (WGS) entry which is preliminary data.</text>
</comment>
<sequence>MIARFSGCSAHTFRIKNKPTPEGYKILSLCDSDYTYTFMFLSRIMPSSIELIPNLNKTGSEVYHLVKQLPQGHALIFTWTTFFQWDHLIGVVVDDVLNFLWIDNGPVTMLTTIHKIDRQDCKIKRNRRKLRETSTNYKNIRSVFGDEVRKVISIPVAVDNYNHHMGGVDIADQLRSYYSTQLAVFRAW</sequence>